<dbReference type="EMBL" id="JAFBBU010000001">
    <property type="protein sequence ID" value="MBM7470752.1"/>
    <property type="molecule type" value="Genomic_DNA"/>
</dbReference>
<organism evidence="4 5">
    <name type="scientific">Subtercola frigoramans</name>
    <dbReference type="NCBI Taxonomy" id="120298"/>
    <lineage>
        <taxon>Bacteria</taxon>
        <taxon>Bacillati</taxon>
        <taxon>Actinomycetota</taxon>
        <taxon>Actinomycetes</taxon>
        <taxon>Micrococcales</taxon>
        <taxon>Microbacteriaceae</taxon>
        <taxon>Subtercola</taxon>
    </lineage>
</organism>
<dbReference type="InterPro" id="IPR018649">
    <property type="entry name" value="SHOCT"/>
</dbReference>
<reference evidence="4 5" key="1">
    <citation type="submission" date="2021-01" db="EMBL/GenBank/DDBJ databases">
        <title>Sequencing the genomes of 1000 actinobacteria strains.</title>
        <authorList>
            <person name="Klenk H.-P."/>
        </authorList>
    </citation>
    <scope>NUCLEOTIDE SEQUENCE [LARGE SCALE GENOMIC DNA]</scope>
    <source>
        <strain evidence="4 5">DSM 13057</strain>
    </source>
</reference>
<dbReference type="Pfam" id="PF09851">
    <property type="entry name" value="SHOCT"/>
    <property type="match status" value="1"/>
</dbReference>
<comment type="caution">
    <text evidence="4">The sequence shown here is derived from an EMBL/GenBank/DDBJ whole genome shotgun (WGS) entry which is preliminary data.</text>
</comment>
<accession>A0ABS2L104</accession>
<name>A0ABS2L104_9MICO</name>
<evidence type="ECO:0000313" key="4">
    <source>
        <dbReference type="EMBL" id="MBM7470752.1"/>
    </source>
</evidence>
<dbReference type="RefSeq" id="WP_205106456.1">
    <property type="nucleotide sequence ID" value="NZ_BAAAHT010000018.1"/>
</dbReference>
<keyword evidence="2" id="KW-0812">Transmembrane</keyword>
<keyword evidence="5" id="KW-1185">Reference proteome</keyword>
<proteinExistence type="predicted"/>
<feature type="region of interest" description="Disordered" evidence="1">
    <location>
        <begin position="39"/>
        <end position="58"/>
    </location>
</feature>
<evidence type="ECO:0000256" key="1">
    <source>
        <dbReference type="SAM" id="MobiDB-lite"/>
    </source>
</evidence>
<protein>
    <submittedName>
        <fullName evidence="4">Membrane protein</fullName>
    </submittedName>
</protein>
<keyword evidence="2" id="KW-0472">Membrane</keyword>
<keyword evidence="2" id="KW-1133">Transmembrane helix</keyword>
<dbReference type="CDD" id="cd11586">
    <property type="entry name" value="VbhA_like"/>
    <property type="match status" value="1"/>
</dbReference>
<gene>
    <name evidence="4" type="ORF">JOE66_000386</name>
</gene>
<evidence type="ECO:0000313" key="5">
    <source>
        <dbReference type="Proteomes" id="UP000776164"/>
    </source>
</evidence>
<feature type="domain" description="SHOCT" evidence="3">
    <location>
        <begin position="60"/>
        <end position="85"/>
    </location>
</feature>
<dbReference type="InterPro" id="IPR033788">
    <property type="entry name" value="VbhA-like"/>
</dbReference>
<dbReference type="Proteomes" id="UP000776164">
    <property type="component" value="Unassembled WGS sequence"/>
</dbReference>
<feature type="transmembrane region" description="Helical" evidence="2">
    <location>
        <begin position="12"/>
        <end position="34"/>
    </location>
</feature>
<evidence type="ECO:0000259" key="3">
    <source>
        <dbReference type="Pfam" id="PF09851"/>
    </source>
</evidence>
<evidence type="ECO:0000256" key="2">
    <source>
        <dbReference type="SAM" id="Phobius"/>
    </source>
</evidence>
<sequence>MSGNSWQFNWAWLFGALVVVGVVLLGVLAVRLLLSRRPSASTLQSAPAPAASAVKGEPTPRQILDARYARGELTTDEYRERVATLGGAS</sequence>